<protein>
    <recommendedName>
        <fullName evidence="3">Retrotransposon Copia-like N-terminal domain-containing protein</fullName>
    </recommendedName>
</protein>
<reference evidence="2" key="2">
    <citation type="submission" date="2019-10" db="EMBL/GenBank/DDBJ databases">
        <title>A de novo genome assembly of a pear dwarfing rootstock.</title>
        <authorList>
            <person name="Wang F."/>
            <person name="Wang J."/>
            <person name="Li S."/>
            <person name="Zhang Y."/>
            <person name="Fang M."/>
            <person name="Ma L."/>
            <person name="Zhao Y."/>
            <person name="Jiang S."/>
        </authorList>
    </citation>
    <scope>NUCLEOTIDE SEQUENCE [LARGE SCALE GENOMIC DNA]</scope>
</reference>
<dbReference type="PANTHER" id="PTHR33325">
    <property type="entry name" value="ZINC FINGER, CCHC-TYPE-RELATED"/>
    <property type="match status" value="1"/>
</dbReference>
<name>A0A5N5I426_9ROSA</name>
<comment type="caution">
    <text evidence="1">The sequence shown here is derived from an EMBL/GenBank/DDBJ whole genome shotgun (WGS) entry which is preliminary data.</text>
</comment>
<dbReference type="PANTHER" id="PTHR33325:SF11">
    <property type="entry name" value="COLD SHOCK DOMAIN-CONTAINING PROTEIN 4-LIKE"/>
    <property type="match status" value="1"/>
</dbReference>
<dbReference type="Proteomes" id="UP000327157">
    <property type="component" value="Chromosome 6"/>
</dbReference>
<reference evidence="1 2" key="3">
    <citation type="submission" date="2019-11" db="EMBL/GenBank/DDBJ databases">
        <title>A de novo genome assembly of a pear dwarfing rootstock.</title>
        <authorList>
            <person name="Wang F."/>
            <person name="Wang J."/>
            <person name="Li S."/>
            <person name="Zhang Y."/>
            <person name="Fang M."/>
            <person name="Ma L."/>
            <person name="Zhao Y."/>
            <person name="Jiang S."/>
        </authorList>
    </citation>
    <scope>NUCLEOTIDE SEQUENCE [LARGE SCALE GENOMIC DNA]</scope>
    <source>
        <strain evidence="1">S2</strain>
        <tissue evidence="1">Leaf</tissue>
    </source>
</reference>
<reference evidence="1 2" key="1">
    <citation type="submission" date="2019-09" db="EMBL/GenBank/DDBJ databases">
        <authorList>
            <person name="Ou C."/>
        </authorList>
    </citation>
    <scope>NUCLEOTIDE SEQUENCE [LARGE SCALE GENOMIC DNA]</scope>
    <source>
        <strain evidence="1">S2</strain>
        <tissue evidence="1">Leaf</tissue>
    </source>
</reference>
<proteinExistence type="predicted"/>
<evidence type="ECO:0008006" key="3">
    <source>
        <dbReference type="Google" id="ProtNLM"/>
    </source>
</evidence>
<keyword evidence="2" id="KW-1185">Reference proteome</keyword>
<organism evidence="1 2">
    <name type="scientific">Pyrus ussuriensis x Pyrus communis</name>
    <dbReference type="NCBI Taxonomy" id="2448454"/>
    <lineage>
        <taxon>Eukaryota</taxon>
        <taxon>Viridiplantae</taxon>
        <taxon>Streptophyta</taxon>
        <taxon>Embryophyta</taxon>
        <taxon>Tracheophyta</taxon>
        <taxon>Spermatophyta</taxon>
        <taxon>Magnoliopsida</taxon>
        <taxon>eudicotyledons</taxon>
        <taxon>Gunneridae</taxon>
        <taxon>Pentapetalae</taxon>
        <taxon>rosids</taxon>
        <taxon>fabids</taxon>
        <taxon>Rosales</taxon>
        <taxon>Rosaceae</taxon>
        <taxon>Amygdaloideae</taxon>
        <taxon>Maleae</taxon>
        <taxon>Pyrus</taxon>
    </lineage>
</organism>
<accession>A0A5N5I426</accession>
<gene>
    <name evidence="1" type="ORF">D8674_029419</name>
</gene>
<dbReference type="OrthoDB" id="1164377at2759"/>
<dbReference type="AlphaFoldDB" id="A0A5N5I426"/>
<evidence type="ECO:0000313" key="2">
    <source>
        <dbReference type="Proteomes" id="UP000327157"/>
    </source>
</evidence>
<evidence type="ECO:0000313" key="1">
    <source>
        <dbReference type="EMBL" id="KAB2633172.1"/>
    </source>
</evidence>
<dbReference type="EMBL" id="SMOL01000120">
    <property type="protein sequence ID" value="KAB2633172.1"/>
    <property type="molecule type" value="Genomic_DNA"/>
</dbReference>
<sequence>MSNLNKLNFTALEVSGRNYLKWVQDVKFHLTVKNFLPAIEDETDNLVCEAEKATTMIFIRRHIHDTLQTEYLAKDDPQAL</sequence>